<dbReference type="InterPro" id="IPR016181">
    <property type="entry name" value="Acyl_CoA_acyltransferase"/>
</dbReference>
<proteinExistence type="predicted"/>
<feature type="non-terminal residue" evidence="2">
    <location>
        <position position="1"/>
    </location>
</feature>
<protein>
    <submittedName>
        <fullName evidence="2">FemAB family PEP-CTERM system-associated protein</fullName>
    </submittedName>
</protein>
<dbReference type="InterPro" id="IPR050644">
    <property type="entry name" value="PG_Glycine_Bridge_Synth"/>
</dbReference>
<dbReference type="SUPFAM" id="SSF55729">
    <property type="entry name" value="Acyl-CoA N-acyltransferases (Nat)"/>
    <property type="match status" value="1"/>
</dbReference>
<evidence type="ECO:0000313" key="2">
    <source>
        <dbReference type="EMBL" id="TMI99853.1"/>
    </source>
</evidence>
<evidence type="ECO:0000259" key="1">
    <source>
        <dbReference type="Pfam" id="PF13480"/>
    </source>
</evidence>
<dbReference type="AlphaFoldDB" id="A0A537KVT4"/>
<dbReference type="Pfam" id="PF13480">
    <property type="entry name" value="Acetyltransf_6"/>
    <property type="match status" value="1"/>
</dbReference>
<name>A0A537KVT4_9BACT</name>
<dbReference type="InterPro" id="IPR038740">
    <property type="entry name" value="BioF2-like_GNAT_dom"/>
</dbReference>
<evidence type="ECO:0000313" key="3">
    <source>
        <dbReference type="Proteomes" id="UP000319353"/>
    </source>
</evidence>
<dbReference type="Gene3D" id="3.40.630.30">
    <property type="match status" value="1"/>
</dbReference>
<dbReference type="InterPro" id="IPR017469">
    <property type="entry name" value="PEP-CTERM_FemAB-rel"/>
</dbReference>
<dbReference type="PANTHER" id="PTHR36174">
    <property type="entry name" value="LIPID II:GLYCINE GLYCYLTRANSFERASE"/>
    <property type="match status" value="1"/>
</dbReference>
<gene>
    <name evidence="2" type="ORF">E6H01_10365</name>
</gene>
<feature type="domain" description="BioF2-like acetyltransferase" evidence="1">
    <location>
        <begin position="136"/>
        <end position="269"/>
    </location>
</feature>
<sequence>WDEFVRSSAAWTHFQLWSWKSVMEEVFGHQCVYLAAWNGAGLAGVLPLVRVKSILFGDYLVSMPFLNYGGPLGTDTAVQALVAHAVELAREQHVGLLELRCREPLPLDLPVSHRKVTVLLDLPPGGPDAVWHRLSSNVRRKVRRAQKEGMSARFGLDQVTAFYDVFSHHMRDLGTPTLPRQLFETLARRFAGATWFGCVYYQGRPVACGCGFQWAGEFEMTWVSALQAYHHVYANMFLYWAFMERAAHQGLALFNFGRCTPGSGTHRFKQQWGARDLPLSWYHRAAGQRAATPSPRERAFAWGPVLWKHIPLPVANLLGPKIVRLIP</sequence>
<organism evidence="2 3">
    <name type="scientific">Candidatus Segetimicrobium genomatis</name>
    <dbReference type="NCBI Taxonomy" id="2569760"/>
    <lineage>
        <taxon>Bacteria</taxon>
        <taxon>Bacillati</taxon>
        <taxon>Candidatus Sysuimicrobiota</taxon>
        <taxon>Candidatus Sysuimicrobiia</taxon>
        <taxon>Candidatus Sysuimicrobiales</taxon>
        <taxon>Candidatus Segetimicrobiaceae</taxon>
        <taxon>Candidatus Segetimicrobium</taxon>
    </lineage>
</organism>
<dbReference type="PANTHER" id="PTHR36174:SF1">
    <property type="entry name" value="LIPID II:GLYCINE GLYCYLTRANSFERASE"/>
    <property type="match status" value="1"/>
</dbReference>
<dbReference type="NCBIfam" id="TIGR03019">
    <property type="entry name" value="pepcterm_femAB"/>
    <property type="match status" value="1"/>
</dbReference>
<accession>A0A537KVT4</accession>
<dbReference type="Proteomes" id="UP000319353">
    <property type="component" value="Unassembled WGS sequence"/>
</dbReference>
<reference evidence="2 3" key="1">
    <citation type="journal article" date="2019" name="Nat. Microbiol.">
        <title>Mediterranean grassland soil C-N compound turnover is dependent on rainfall and depth, and is mediated by genomically divergent microorganisms.</title>
        <authorList>
            <person name="Diamond S."/>
            <person name="Andeer P.F."/>
            <person name="Li Z."/>
            <person name="Crits-Christoph A."/>
            <person name="Burstein D."/>
            <person name="Anantharaman K."/>
            <person name="Lane K.R."/>
            <person name="Thomas B.C."/>
            <person name="Pan C."/>
            <person name="Northen T.R."/>
            <person name="Banfield J.F."/>
        </authorList>
    </citation>
    <scope>NUCLEOTIDE SEQUENCE [LARGE SCALE GENOMIC DNA]</scope>
    <source>
        <strain evidence="2">NP_4</strain>
    </source>
</reference>
<dbReference type="EMBL" id="VBAL01000127">
    <property type="protein sequence ID" value="TMI99853.1"/>
    <property type="molecule type" value="Genomic_DNA"/>
</dbReference>
<comment type="caution">
    <text evidence="2">The sequence shown here is derived from an EMBL/GenBank/DDBJ whole genome shotgun (WGS) entry which is preliminary data.</text>
</comment>